<dbReference type="GO" id="GO:0008892">
    <property type="term" value="F:guanine deaminase activity"/>
    <property type="evidence" value="ECO:0007669"/>
    <property type="project" value="TreeGrafter"/>
</dbReference>
<proteinExistence type="predicted"/>
<evidence type="ECO:0000256" key="4">
    <source>
        <dbReference type="ARBA" id="ARBA00022833"/>
    </source>
</evidence>
<keyword evidence="2" id="KW-0479">Metal-binding</keyword>
<comment type="caution">
    <text evidence="6">The sequence shown here is derived from an EMBL/GenBank/DDBJ whole genome shotgun (WGS) entry which is preliminary data.</text>
</comment>
<accession>A0AAN6FYC6</accession>
<dbReference type="InterPro" id="IPR011059">
    <property type="entry name" value="Metal-dep_hydrolase_composite"/>
</dbReference>
<dbReference type="SUPFAM" id="SSF51556">
    <property type="entry name" value="Metallo-dependent hydrolases"/>
    <property type="match status" value="1"/>
</dbReference>
<dbReference type="Proteomes" id="UP001168146">
    <property type="component" value="Unassembled WGS sequence"/>
</dbReference>
<evidence type="ECO:0000259" key="5">
    <source>
        <dbReference type="Pfam" id="PF01979"/>
    </source>
</evidence>
<keyword evidence="3" id="KW-0378">Hydrolase</keyword>
<dbReference type="Pfam" id="PF01979">
    <property type="entry name" value="Amidohydro_1"/>
    <property type="match status" value="1"/>
</dbReference>
<evidence type="ECO:0000313" key="6">
    <source>
        <dbReference type="EMBL" id="KAK0326571.1"/>
    </source>
</evidence>
<reference evidence="6" key="1">
    <citation type="submission" date="2021-12" db="EMBL/GenBank/DDBJ databases">
        <title>Black yeast isolated from Biological Soil Crust.</title>
        <authorList>
            <person name="Kurbessoian T."/>
        </authorList>
    </citation>
    <scope>NUCLEOTIDE SEQUENCE</scope>
    <source>
        <strain evidence="6">CCFEE 5208</strain>
    </source>
</reference>
<dbReference type="EMBL" id="JASUXU010000004">
    <property type="protein sequence ID" value="KAK0326571.1"/>
    <property type="molecule type" value="Genomic_DNA"/>
</dbReference>
<evidence type="ECO:0000256" key="3">
    <source>
        <dbReference type="ARBA" id="ARBA00022801"/>
    </source>
</evidence>
<dbReference type="PANTHER" id="PTHR11271">
    <property type="entry name" value="GUANINE DEAMINASE"/>
    <property type="match status" value="1"/>
</dbReference>
<evidence type="ECO:0000313" key="7">
    <source>
        <dbReference type="Proteomes" id="UP001168146"/>
    </source>
</evidence>
<dbReference type="AlphaFoldDB" id="A0AAN6FYC6"/>
<dbReference type="Gene3D" id="3.20.20.140">
    <property type="entry name" value="Metal-dependent hydrolases"/>
    <property type="match status" value="1"/>
</dbReference>
<dbReference type="PANTHER" id="PTHR11271:SF6">
    <property type="entry name" value="GUANINE DEAMINASE"/>
    <property type="match status" value="1"/>
</dbReference>
<keyword evidence="4" id="KW-0862">Zinc</keyword>
<dbReference type="InterPro" id="IPR051607">
    <property type="entry name" value="Metallo-dep_hydrolases"/>
</dbReference>
<dbReference type="GO" id="GO:0005829">
    <property type="term" value="C:cytosol"/>
    <property type="evidence" value="ECO:0007669"/>
    <property type="project" value="TreeGrafter"/>
</dbReference>
<gene>
    <name evidence="6" type="ORF">LTR82_002413</name>
</gene>
<dbReference type="Gene3D" id="2.30.40.10">
    <property type="entry name" value="Urease, subunit C, domain 1"/>
    <property type="match status" value="1"/>
</dbReference>
<protein>
    <recommendedName>
        <fullName evidence="5">Amidohydrolase-related domain-containing protein</fullName>
    </recommendedName>
</protein>
<dbReference type="InterPro" id="IPR006680">
    <property type="entry name" value="Amidohydro-rel"/>
</dbReference>
<evidence type="ECO:0000256" key="2">
    <source>
        <dbReference type="ARBA" id="ARBA00022723"/>
    </source>
</evidence>
<evidence type="ECO:0000256" key="1">
    <source>
        <dbReference type="ARBA" id="ARBA00001947"/>
    </source>
</evidence>
<dbReference type="InterPro" id="IPR032466">
    <property type="entry name" value="Metal_Hydrolase"/>
</dbReference>
<dbReference type="GO" id="GO:0046098">
    <property type="term" value="P:guanine metabolic process"/>
    <property type="evidence" value="ECO:0007669"/>
    <property type="project" value="TreeGrafter"/>
</dbReference>
<dbReference type="GO" id="GO:0008270">
    <property type="term" value="F:zinc ion binding"/>
    <property type="evidence" value="ECO:0007669"/>
    <property type="project" value="TreeGrafter"/>
</dbReference>
<feature type="domain" description="Amidohydrolase-related" evidence="5">
    <location>
        <begin position="85"/>
        <end position="461"/>
    </location>
</feature>
<sequence>MVIRYHSEAPVNEGVVQPKIFIGRLIHSKSLKDLEIIPRGAIGVTPDGTITFVDSKPATASQFQTRYAHEGFAHAQVTTLTKSQFLFPGLIDTHLHAPQWPNLALGMEGTLREWCENYTDPMEASYSSTSKARRVYADVTKTTLALGSTTVAYNSSIHAEATNILADCALKAGQRAIVGKMCITVGSTHGNWEESAEVSLADSEKSVQYIRSIDPEGRLVHPCVQPRGGPYCPPELMRGLGEQCEKYRTFVQAHMCETQSDIDRTLELHPNYTCYSDMYLASGLLTSRTILAHCIHLQPRDLDNLSRSRAGVAHNPNSNTCLRDGDCRVRDLLDRGIKVGLGTDCSAGYMPSIHDAMRSASNVSRNLAVREGEGRYVLGFSEVVWLGTMGGAEVVGMEDLIGNFGRGKKFDALVVDVEGVVSADASLWEDGEGDGEAMVKKWVFLGDRTSIRKVYVDGKLVAGQDAGA</sequence>
<organism evidence="6 7">
    <name type="scientific">Friedmanniomyces endolithicus</name>
    <dbReference type="NCBI Taxonomy" id="329885"/>
    <lineage>
        <taxon>Eukaryota</taxon>
        <taxon>Fungi</taxon>
        <taxon>Dikarya</taxon>
        <taxon>Ascomycota</taxon>
        <taxon>Pezizomycotina</taxon>
        <taxon>Dothideomycetes</taxon>
        <taxon>Dothideomycetidae</taxon>
        <taxon>Mycosphaerellales</taxon>
        <taxon>Teratosphaeriaceae</taxon>
        <taxon>Friedmanniomyces</taxon>
    </lineage>
</organism>
<name>A0AAN6FYC6_9PEZI</name>
<comment type="cofactor">
    <cofactor evidence="1">
        <name>Zn(2+)</name>
        <dbReference type="ChEBI" id="CHEBI:29105"/>
    </cofactor>
</comment>